<dbReference type="NCBIfam" id="NF005589">
    <property type="entry name" value="PRK07314.1"/>
    <property type="match status" value="1"/>
</dbReference>
<accession>A0ABV9GNB7</accession>
<organism evidence="5 6">
    <name type="scientific">Camelliibacillus cellulosilyticus</name>
    <dbReference type="NCBI Taxonomy" id="2174486"/>
    <lineage>
        <taxon>Bacteria</taxon>
        <taxon>Bacillati</taxon>
        <taxon>Bacillota</taxon>
        <taxon>Bacilli</taxon>
        <taxon>Bacillales</taxon>
        <taxon>Sporolactobacillaceae</taxon>
        <taxon>Camelliibacillus</taxon>
    </lineage>
</organism>
<evidence type="ECO:0000313" key="6">
    <source>
        <dbReference type="Proteomes" id="UP001596022"/>
    </source>
</evidence>
<dbReference type="InterPro" id="IPR020841">
    <property type="entry name" value="PKS_Beta-ketoAc_synthase_dom"/>
</dbReference>
<dbReference type="InterPro" id="IPR016039">
    <property type="entry name" value="Thiolase-like"/>
</dbReference>
<evidence type="ECO:0000313" key="5">
    <source>
        <dbReference type="EMBL" id="MFC4619453.1"/>
    </source>
</evidence>
<dbReference type="PROSITE" id="PS52004">
    <property type="entry name" value="KS3_2"/>
    <property type="match status" value="1"/>
</dbReference>
<dbReference type="CDD" id="cd00834">
    <property type="entry name" value="KAS_I_II"/>
    <property type="match status" value="1"/>
</dbReference>
<dbReference type="PANTHER" id="PTHR11712:SF336">
    <property type="entry name" value="3-OXOACYL-[ACYL-CARRIER-PROTEIN] SYNTHASE, MITOCHONDRIAL"/>
    <property type="match status" value="1"/>
</dbReference>
<protein>
    <submittedName>
        <fullName evidence="5">Beta-ketoacyl-[acyl-carrier-protein] synthase family protein</fullName>
    </submittedName>
</protein>
<name>A0ABV9GNB7_9BACL</name>
<dbReference type="EMBL" id="JBHSFW010000008">
    <property type="protein sequence ID" value="MFC4619453.1"/>
    <property type="molecule type" value="Genomic_DNA"/>
</dbReference>
<dbReference type="InterPro" id="IPR000794">
    <property type="entry name" value="Beta-ketoacyl_synthase"/>
</dbReference>
<evidence type="ECO:0000256" key="1">
    <source>
        <dbReference type="ARBA" id="ARBA00008467"/>
    </source>
</evidence>
<comment type="caution">
    <text evidence="5">The sequence shown here is derived from an EMBL/GenBank/DDBJ whole genome shotgun (WGS) entry which is preliminary data.</text>
</comment>
<reference evidence="6" key="1">
    <citation type="journal article" date="2019" name="Int. J. Syst. Evol. Microbiol.">
        <title>The Global Catalogue of Microorganisms (GCM) 10K type strain sequencing project: providing services to taxonomists for standard genome sequencing and annotation.</title>
        <authorList>
            <consortium name="The Broad Institute Genomics Platform"/>
            <consortium name="The Broad Institute Genome Sequencing Center for Infectious Disease"/>
            <person name="Wu L."/>
            <person name="Ma J."/>
        </authorList>
    </citation>
    <scope>NUCLEOTIDE SEQUENCE [LARGE SCALE GENOMIC DNA]</scope>
    <source>
        <strain evidence="6">CGMCC 1.16306</strain>
    </source>
</reference>
<dbReference type="PANTHER" id="PTHR11712">
    <property type="entry name" value="POLYKETIDE SYNTHASE-RELATED"/>
    <property type="match status" value="1"/>
</dbReference>
<dbReference type="Proteomes" id="UP001596022">
    <property type="component" value="Unassembled WGS sequence"/>
</dbReference>
<dbReference type="Gene3D" id="3.40.47.10">
    <property type="match status" value="1"/>
</dbReference>
<dbReference type="Pfam" id="PF00109">
    <property type="entry name" value="ketoacyl-synt"/>
    <property type="match status" value="1"/>
</dbReference>
<dbReference type="InterPro" id="IPR014031">
    <property type="entry name" value="Ketoacyl_synth_C"/>
</dbReference>
<dbReference type="SMART" id="SM00825">
    <property type="entry name" value="PKS_KS"/>
    <property type="match status" value="1"/>
</dbReference>
<evidence type="ECO:0000256" key="3">
    <source>
        <dbReference type="RuleBase" id="RU003694"/>
    </source>
</evidence>
<dbReference type="InterPro" id="IPR014030">
    <property type="entry name" value="Ketoacyl_synth_N"/>
</dbReference>
<sequence length="423" mass="44463">MTEPTRIVVTGLGAVTPFGIGVPLFWEGIVSGRSAIRKTTDEGLRQWAPVTAEVPAFDLTDYLDKKQIKNTDRFAQFGLIAAIEAFSDAGWADETALHQAYAPEKIGISIGCAFGGVQTLEEGSARLSTGQTHRVGPRLVPKAIPNAAAAAIAKQYHIHGSVMTYSTACASSTNAIGEASYWLRLGVADMVLAGGAECLFSPTILSGLHDAGALATEGPADYSRWSRPFDRDRKGMVMGEGAAFVVLETLAHARARGAHIYAELIGYGSSNDAYHETAPDPKGRGAALAMQKALKSAGLKPENIDYINAHATATPAGDLAEAIALKDTFGDALNGLPVSSIKGSIGHMLGTAGAIECIASIKALCTNTLPPTLHCDHKDEAAPMDVVPNQSREQKMTRVLSNSFGFGGQNGVLIFQSADQLDI</sequence>
<evidence type="ECO:0000256" key="2">
    <source>
        <dbReference type="ARBA" id="ARBA00022679"/>
    </source>
</evidence>
<proteinExistence type="inferred from homology"/>
<evidence type="ECO:0000259" key="4">
    <source>
        <dbReference type="PROSITE" id="PS52004"/>
    </source>
</evidence>
<dbReference type="RefSeq" id="WP_376846546.1">
    <property type="nucleotide sequence ID" value="NZ_JBHSFW010000008.1"/>
</dbReference>
<feature type="domain" description="Ketosynthase family 3 (KS3)" evidence="4">
    <location>
        <begin position="4"/>
        <end position="417"/>
    </location>
</feature>
<dbReference type="Pfam" id="PF02801">
    <property type="entry name" value="Ketoacyl-synt_C"/>
    <property type="match status" value="1"/>
</dbReference>
<keyword evidence="6" id="KW-1185">Reference proteome</keyword>
<keyword evidence="2 3" id="KW-0808">Transferase</keyword>
<comment type="similarity">
    <text evidence="1 3">Belongs to the thiolase-like superfamily. Beta-ketoacyl-ACP synthases family.</text>
</comment>
<gene>
    <name evidence="5" type="ORF">ACFO4N_12095</name>
</gene>
<dbReference type="SUPFAM" id="SSF53901">
    <property type="entry name" value="Thiolase-like"/>
    <property type="match status" value="2"/>
</dbReference>